<proteinExistence type="predicted"/>
<dbReference type="GO" id="GO:0003677">
    <property type="term" value="F:DNA binding"/>
    <property type="evidence" value="ECO:0007669"/>
    <property type="project" value="TreeGrafter"/>
</dbReference>
<dbReference type="InterPro" id="IPR050707">
    <property type="entry name" value="HTH_MetabolicPath_Reg"/>
</dbReference>
<accession>A0A285D4G4</accession>
<name>A0A285D4G4_9BACI</name>
<dbReference type="GO" id="GO:0003700">
    <property type="term" value="F:DNA-binding transcription factor activity"/>
    <property type="evidence" value="ECO:0007669"/>
    <property type="project" value="TreeGrafter"/>
</dbReference>
<evidence type="ECO:0000259" key="1">
    <source>
        <dbReference type="PROSITE" id="PS51078"/>
    </source>
</evidence>
<gene>
    <name evidence="2" type="ORF">SAMN05877753_1101</name>
</gene>
<feature type="domain" description="IclR-ED" evidence="1">
    <location>
        <begin position="13"/>
        <end position="194"/>
    </location>
</feature>
<dbReference type="PROSITE" id="PS51078">
    <property type="entry name" value="ICLR_ED"/>
    <property type="match status" value="1"/>
</dbReference>
<organism evidence="2 3">
    <name type="scientific">Bacillus oleivorans</name>
    <dbReference type="NCBI Taxonomy" id="1448271"/>
    <lineage>
        <taxon>Bacteria</taxon>
        <taxon>Bacillati</taxon>
        <taxon>Bacillota</taxon>
        <taxon>Bacilli</taxon>
        <taxon>Bacillales</taxon>
        <taxon>Bacillaceae</taxon>
        <taxon>Bacillus</taxon>
    </lineage>
</organism>
<dbReference type="InterPro" id="IPR029016">
    <property type="entry name" value="GAF-like_dom_sf"/>
</dbReference>
<sequence length="194" mass="21599">METDKGAYKLGYRFIEFANIVRMDHSLSTIALPYMKALTQDLGETTILSVISDLSAVCVETVPSLQPIKVSSEQGKIVPIYAGASSKAILAFQSEALIDQLFSRKLVKKFTEKTLATKEELIENLDDIREKGYAISDSEIDVGVFSYGFPIRDSKQTVFASLTVSGPTDRMLQKSETEIIEKCQQAVREIEKFL</sequence>
<dbReference type="AlphaFoldDB" id="A0A285D4G4"/>
<dbReference type="OrthoDB" id="9778379at2"/>
<dbReference type="Pfam" id="PF01614">
    <property type="entry name" value="IclR_C"/>
    <property type="match status" value="1"/>
</dbReference>
<dbReference type="SUPFAM" id="SSF55781">
    <property type="entry name" value="GAF domain-like"/>
    <property type="match status" value="1"/>
</dbReference>
<dbReference type="PANTHER" id="PTHR30136:SF24">
    <property type="entry name" value="HTH-TYPE TRANSCRIPTIONAL REPRESSOR ALLR"/>
    <property type="match status" value="1"/>
</dbReference>
<evidence type="ECO:0000313" key="2">
    <source>
        <dbReference type="EMBL" id="SNX74680.1"/>
    </source>
</evidence>
<dbReference type="Gene3D" id="3.30.450.40">
    <property type="match status" value="1"/>
</dbReference>
<dbReference type="GO" id="GO:0045892">
    <property type="term" value="P:negative regulation of DNA-templated transcription"/>
    <property type="evidence" value="ECO:0007669"/>
    <property type="project" value="TreeGrafter"/>
</dbReference>
<reference evidence="2 3" key="1">
    <citation type="submission" date="2017-08" db="EMBL/GenBank/DDBJ databases">
        <authorList>
            <person name="de Groot N.N."/>
        </authorList>
    </citation>
    <scope>NUCLEOTIDE SEQUENCE [LARGE SCALE GENOMIC DNA]</scope>
    <source>
        <strain evidence="2 3">JC228</strain>
    </source>
</reference>
<dbReference type="PANTHER" id="PTHR30136">
    <property type="entry name" value="HELIX-TURN-HELIX TRANSCRIPTIONAL REGULATOR, ICLR FAMILY"/>
    <property type="match status" value="1"/>
</dbReference>
<dbReference type="InterPro" id="IPR014757">
    <property type="entry name" value="Tscrpt_reg_IclR_C"/>
</dbReference>
<evidence type="ECO:0000313" key="3">
    <source>
        <dbReference type="Proteomes" id="UP000219546"/>
    </source>
</evidence>
<protein>
    <submittedName>
        <fullName evidence="2">IclR family transcriptional regulator</fullName>
    </submittedName>
</protein>
<dbReference type="Proteomes" id="UP000219546">
    <property type="component" value="Unassembled WGS sequence"/>
</dbReference>
<keyword evidence="3" id="KW-1185">Reference proteome</keyword>
<dbReference type="EMBL" id="OAOP01000010">
    <property type="protein sequence ID" value="SNX74680.1"/>
    <property type="molecule type" value="Genomic_DNA"/>
</dbReference>